<gene>
    <name evidence="1" type="ORF">KIW84_076610</name>
</gene>
<dbReference type="Proteomes" id="UP001058974">
    <property type="component" value="Chromosome 7"/>
</dbReference>
<protein>
    <submittedName>
        <fullName evidence="1">Uncharacterized protein</fullName>
    </submittedName>
</protein>
<comment type="caution">
    <text evidence="1">The sequence shown here is derived from an EMBL/GenBank/DDBJ whole genome shotgun (WGS) entry which is preliminary data.</text>
</comment>
<keyword evidence="2" id="KW-1185">Reference proteome</keyword>
<organism evidence="1 2">
    <name type="scientific">Pisum sativum</name>
    <name type="common">Garden pea</name>
    <name type="synonym">Lathyrus oleraceus</name>
    <dbReference type="NCBI Taxonomy" id="3888"/>
    <lineage>
        <taxon>Eukaryota</taxon>
        <taxon>Viridiplantae</taxon>
        <taxon>Streptophyta</taxon>
        <taxon>Embryophyta</taxon>
        <taxon>Tracheophyta</taxon>
        <taxon>Spermatophyta</taxon>
        <taxon>Magnoliopsida</taxon>
        <taxon>eudicotyledons</taxon>
        <taxon>Gunneridae</taxon>
        <taxon>Pentapetalae</taxon>
        <taxon>rosids</taxon>
        <taxon>fabids</taxon>
        <taxon>Fabales</taxon>
        <taxon>Fabaceae</taxon>
        <taxon>Papilionoideae</taxon>
        <taxon>50 kb inversion clade</taxon>
        <taxon>NPAAA clade</taxon>
        <taxon>Hologalegina</taxon>
        <taxon>IRL clade</taxon>
        <taxon>Fabeae</taxon>
        <taxon>Lathyrus</taxon>
    </lineage>
</organism>
<name>A0A9D4VX05_PEA</name>
<dbReference type="PANTHER" id="PTHR33738">
    <property type="entry name" value="EMB|CAB82975.1"/>
    <property type="match status" value="1"/>
</dbReference>
<dbReference type="AlphaFoldDB" id="A0A9D4VX05"/>
<reference evidence="1 2" key="1">
    <citation type="journal article" date="2022" name="Nat. Genet.">
        <title>Improved pea reference genome and pan-genome highlight genomic features and evolutionary characteristics.</title>
        <authorList>
            <person name="Yang T."/>
            <person name="Liu R."/>
            <person name="Luo Y."/>
            <person name="Hu S."/>
            <person name="Wang D."/>
            <person name="Wang C."/>
            <person name="Pandey M.K."/>
            <person name="Ge S."/>
            <person name="Xu Q."/>
            <person name="Li N."/>
            <person name="Li G."/>
            <person name="Huang Y."/>
            <person name="Saxena R.K."/>
            <person name="Ji Y."/>
            <person name="Li M."/>
            <person name="Yan X."/>
            <person name="He Y."/>
            <person name="Liu Y."/>
            <person name="Wang X."/>
            <person name="Xiang C."/>
            <person name="Varshney R.K."/>
            <person name="Ding H."/>
            <person name="Gao S."/>
            <person name="Zong X."/>
        </authorList>
    </citation>
    <scope>NUCLEOTIDE SEQUENCE [LARGE SCALE GENOMIC DNA]</scope>
    <source>
        <strain evidence="1 2">cv. Zhongwan 6</strain>
    </source>
</reference>
<proteinExistence type="predicted"/>
<evidence type="ECO:0000313" key="1">
    <source>
        <dbReference type="EMBL" id="KAI5391874.1"/>
    </source>
</evidence>
<sequence length="156" mass="17149">MATKNKQKGTSSSLGSQIFGSKISHSSVGIYGSIFSTQSPKILGRESLRFEASGSKTKNEIVNSKVENQGIHSIFKDDNGGAHNTKNTDMSWLYQNQNQKDTCHLSSSILYGGQDIYPQTQSSQIASFNSLYNNNGGEDDSEMATRGDWWQGGLYY</sequence>
<dbReference type="OrthoDB" id="1423981at2759"/>
<accession>A0A9D4VX05</accession>
<dbReference type="Gramene" id="Psat07G0661000-T1">
    <property type="protein sequence ID" value="KAI5391874.1"/>
    <property type="gene ID" value="KIW84_076610"/>
</dbReference>
<dbReference type="PANTHER" id="PTHR33738:SF1">
    <property type="entry name" value="PLANT_T7H20-70 PROTEIN"/>
    <property type="match status" value="1"/>
</dbReference>
<evidence type="ECO:0000313" key="2">
    <source>
        <dbReference type="Proteomes" id="UP001058974"/>
    </source>
</evidence>
<dbReference type="EMBL" id="JAMSHJ010000007">
    <property type="protein sequence ID" value="KAI5391874.1"/>
    <property type="molecule type" value="Genomic_DNA"/>
</dbReference>